<reference evidence="4 5" key="1">
    <citation type="journal article" date="2018" name="Science">
        <title>The opium poppy genome and morphinan production.</title>
        <authorList>
            <person name="Guo L."/>
            <person name="Winzer T."/>
            <person name="Yang X."/>
            <person name="Li Y."/>
            <person name="Ning Z."/>
            <person name="He Z."/>
            <person name="Teodor R."/>
            <person name="Lu Y."/>
            <person name="Bowser T.A."/>
            <person name="Graham I.A."/>
            <person name="Ye K."/>
        </authorList>
    </citation>
    <scope>NUCLEOTIDE SEQUENCE [LARGE SCALE GENOMIC DNA]</scope>
    <source>
        <strain evidence="5">cv. HN1</strain>
        <tissue evidence="4">Leaves</tissue>
    </source>
</reference>
<gene>
    <name evidence="4" type="ORF">C5167_046488</name>
</gene>
<evidence type="ECO:0000256" key="2">
    <source>
        <dbReference type="ARBA" id="ARBA00038334"/>
    </source>
</evidence>
<keyword evidence="1" id="KW-0378">Hydrolase</keyword>
<comment type="similarity">
    <text evidence="2">Belongs to the AB hydrolase superfamily. Epoxide hydrolase family.</text>
</comment>
<dbReference type="Gramene" id="RZC83702">
    <property type="protein sequence ID" value="RZC83702"/>
    <property type="gene ID" value="C5167_046488"/>
</dbReference>
<evidence type="ECO:0000256" key="1">
    <source>
        <dbReference type="ARBA" id="ARBA00022801"/>
    </source>
</evidence>
<protein>
    <recommendedName>
        <fullName evidence="3">AB hydrolase-1 domain-containing protein</fullName>
    </recommendedName>
</protein>
<name>A0A4Y7LG70_PAPSO</name>
<dbReference type="PRINTS" id="PR00412">
    <property type="entry name" value="EPOXHYDRLASE"/>
</dbReference>
<dbReference type="OrthoDB" id="7130006at2759"/>
<dbReference type="AlphaFoldDB" id="A0A4Y7LG70"/>
<organism evidence="4 5">
    <name type="scientific">Papaver somniferum</name>
    <name type="common">Opium poppy</name>
    <dbReference type="NCBI Taxonomy" id="3469"/>
    <lineage>
        <taxon>Eukaryota</taxon>
        <taxon>Viridiplantae</taxon>
        <taxon>Streptophyta</taxon>
        <taxon>Embryophyta</taxon>
        <taxon>Tracheophyta</taxon>
        <taxon>Spermatophyta</taxon>
        <taxon>Magnoliopsida</taxon>
        <taxon>Ranunculales</taxon>
        <taxon>Papaveraceae</taxon>
        <taxon>Papaveroideae</taxon>
        <taxon>Papaver</taxon>
    </lineage>
</organism>
<dbReference type="Pfam" id="PF00561">
    <property type="entry name" value="Abhydrolase_1"/>
    <property type="match status" value="1"/>
</dbReference>
<dbReference type="Proteomes" id="UP000316621">
    <property type="component" value="Chromosome 11"/>
</dbReference>
<dbReference type="Gene3D" id="3.40.50.1820">
    <property type="entry name" value="alpha/beta hydrolase"/>
    <property type="match status" value="1"/>
</dbReference>
<dbReference type="PRINTS" id="PR00111">
    <property type="entry name" value="ABHYDROLASE"/>
</dbReference>
<dbReference type="STRING" id="3469.A0A4Y7LG70"/>
<sequence length="313" mass="35206">MDKIQHKYVDARGLKLHIAEIGTGDQVVFFLHGFPEIWYSWRYQMIAVENAGYRAIAPDVRGYGLSEIPQEPEKSTFLELVHDLAAIFDSLAISKAFVIGKDFGALTAYQFAILHPEKVIGLVTCGIPYMPPGGIDQLLSLVPEGFYISRWKEPAGRAEADFGRLEVKNVVRNIYVLFSKSELPISGEDKEIMDLVDESHPLPSWFTEEDLFAYAALYEKSGFRTALQVPYRSLAESFPISNPIVKTPALLIMGGKDYVLKLPGMEEYITSGGVKEHVPDLEIKFLPEGSHFVQEQDPDEVNELIITFLKKYV</sequence>
<dbReference type="InterPro" id="IPR000073">
    <property type="entry name" value="AB_hydrolase_1"/>
</dbReference>
<dbReference type="EMBL" id="CM010725">
    <property type="protein sequence ID" value="RZC83702.1"/>
    <property type="molecule type" value="Genomic_DNA"/>
</dbReference>
<dbReference type="SUPFAM" id="SSF53474">
    <property type="entry name" value="alpha/beta-Hydrolases"/>
    <property type="match status" value="1"/>
</dbReference>
<dbReference type="PANTHER" id="PTHR43329">
    <property type="entry name" value="EPOXIDE HYDROLASE"/>
    <property type="match status" value="1"/>
</dbReference>
<evidence type="ECO:0000259" key="3">
    <source>
        <dbReference type="Pfam" id="PF00561"/>
    </source>
</evidence>
<accession>A0A4Y7LG70</accession>
<evidence type="ECO:0000313" key="4">
    <source>
        <dbReference type="EMBL" id="RZC83702.1"/>
    </source>
</evidence>
<dbReference type="OMA" id="EKIQHNH"/>
<feature type="domain" description="AB hydrolase-1" evidence="3">
    <location>
        <begin position="27"/>
        <end position="147"/>
    </location>
</feature>
<dbReference type="InterPro" id="IPR029058">
    <property type="entry name" value="AB_hydrolase_fold"/>
</dbReference>
<dbReference type="GO" id="GO:0016787">
    <property type="term" value="F:hydrolase activity"/>
    <property type="evidence" value="ECO:0007669"/>
    <property type="project" value="UniProtKB-KW"/>
</dbReference>
<proteinExistence type="inferred from homology"/>
<dbReference type="InterPro" id="IPR000639">
    <property type="entry name" value="Epox_hydrolase-like"/>
</dbReference>
<evidence type="ECO:0000313" key="5">
    <source>
        <dbReference type="Proteomes" id="UP000316621"/>
    </source>
</evidence>
<keyword evidence="5" id="KW-1185">Reference proteome</keyword>